<organism evidence="1 2">
    <name type="scientific">Pelagomonas calceolata</name>
    <dbReference type="NCBI Taxonomy" id="35677"/>
    <lineage>
        <taxon>Eukaryota</taxon>
        <taxon>Sar</taxon>
        <taxon>Stramenopiles</taxon>
        <taxon>Ochrophyta</taxon>
        <taxon>Pelagophyceae</taxon>
        <taxon>Pelagomonadales</taxon>
        <taxon>Pelagomonadaceae</taxon>
        <taxon>Pelagomonas</taxon>
    </lineage>
</organism>
<evidence type="ECO:0000313" key="1">
    <source>
        <dbReference type="EMBL" id="CAH0379084.1"/>
    </source>
</evidence>
<protein>
    <submittedName>
        <fullName evidence="1">Uncharacterized protein</fullName>
    </submittedName>
</protein>
<keyword evidence="2" id="KW-1185">Reference proteome</keyword>
<dbReference type="AlphaFoldDB" id="A0A8J2SZJ7"/>
<feature type="non-terminal residue" evidence="1">
    <location>
        <position position="1"/>
    </location>
</feature>
<dbReference type="EMBL" id="CAKKNE010000006">
    <property type="protein sequence ID" value="CAH0379084.1"/>
    <property type="molecule type" value="Genomic_DNA"/>
</dbReference>
<proteinExistence type="predicted"/>
<reference evidence="1" key="1">
    <citation type="submission" date="2021-11" db="EMBL/GenBank/DDBJ databases">
        <authorList>
            <consortium name="Genoscope - CEA"/>
            <person name="William W."/>
        </authorList>
    </citation>
    <scope>NUCLEOTIDE SEQUENCE</scope>
</reference>
<dbReference type="Proteomes" id="UP000789595">
    <property type="component" value="Unassembled WGS sequence"/>
</dbReference>
<evidence type="ECO:0000313" key="2">
    <source>
        <dbReference type="Proteomes" id="UP000789595"/>
    </source>
</evidence>
<sequence length="101" mass="10438">GGGLPRAARLGLVGLRAVSRGRLEAARETRPGREASRVHLHAIAAAGADGEGLGRGLNRALLCYLLIHRPLLCVGCAGRAGPDAALLGLSRRRWGCTPGVK</sequence>
<gene>
    <name evidence="1" type="ORF">PECAL_6P06850</name>
</gene>
<accession>A0A8J2SZJ7</accession>
<name>A0A8J2SZJ7_9STRA</name>
<comment type="caution">
    <text evidence="1">The sequence shown here is derived from an EMBL/GenBank/DDBJ whole genome shotgun (WGS) entry which is preliminary data.</text>
</comment>